<feature type="transmembrane region" description="Helical" evidence="5">
    <location>
        <begin position="371"/>
        <end position="389"/>
    </location>
</feature>
<accession>A0AAF3FFJ1</accession>
<keyword evidence="4 5" id="KW-0472">Membrane</keyword>
<evidence type="ECO:0000256" key="2">
    <source>
        <dbReference type="ARBA" id="ARBA00022692"/>
    </source>
</evidence>
<evidence type="ECO:0008006" key="8">
    <source>
        <dbReference type="Google" id="ProtNLM"/>
    </source>
</evidence>
<dbReference type="InterPro" id="IPR036259">
    <property type="entry name" value="MFS_trans_sf"/>
</dbReference>
<feature type="transmembrane region" description="Helical" evidence="5">
    <location>
        <begin position="401"/>
        <end position="422"/>
    </location>
</feature>
<dbReference type="WBParaSite" id="MBELARI_LOCUS5589">
    <property type="protein sequence ID" value="MBELARI_LOCUS5589"/>
    <property type="gene ID" value="MBELARI_LOCUS5589"/>
</dbReference>
<name>A0AAF3FFJ1_9BILA</name>
<keyword evidence="6" id="KW-1185">Reference proteome</keyword>
<dbReference type="GO" id="GO:0016020">
    <property type="term" value="C:membrane"/>
    <property type="evidence" value="ECO:0007669"/>
    <property type="project" value="UniProtKB-SubCell"/>
</dbReference>
<feature type="transmembrane region" description="Helical" evidence="5">
    <location>
        <begin position="343"/>
        <end position="364"/>
    </location>
</feature>
<comment type="subcellular location">
    <subcellularLocation>
        <location evidence="1">Membrane</location>
        <topology evidence="1">Multi-pass membrane protein</topology>
    </subcellularLocation>
</comment>
<evidence type="ECO:0000256" key="3">
    <source>
        <dbReference type="ARBA" id="ARBA00022989"/>
    </source>
</evidence>
<organism evidence="6 7">
    <name type="scientific">Mesorhabditis belari</name>
    <dbReference type="NCBI Taxonomy" id="2138241"/>
    <lineage>
        <taxon>Eukaryota</taxon>
        <taxon>Metazoa</taxon>
        <taxon>Ecdysozoa</taxon>
        <taxon>Nematoda</taxon>
        <taxon>Chromadorea</taxon>
        <taxon>Rhabditida</taxon>
        <taxon>Rhabditina</taxon>
        <taxon>Rhabditomorpha</taxon>
        <taxon>Rhabditoidea</taxon>
        <taxon>Rhabditidae</taxon>
        <taxon>Mesorhabditinae</taxon>
        <taxon>Mesorhabditis</taxon>
    </lineage>
</organism>
<feature type="transmembrane region" description="Helical" evidence="5">
    <location>
        <begin position="149"/>
        <end position="174"/>
    </location>
</feature>
<feature type="transmembrane region" description="Helical" evidence="5">
    <location>
        <begin position="229"/>
        <end position="247"/>
    </location>
</feature>
<dbReference type="InterPro" id="IPR011701">
    <property type="entry name" value="MFS"/>
</dbReference>
<dbReference type="SUPFAM" id="SSF103473">
    <property type="entry name" value="MFS general substrate transporter"/>
    <property type="match status" value="1"/>
</dbReference>
<dbReference type="Gene3D" id="1.20.1250.20">
    <property type="entry name" value="MFS general substrate transporter like domains"/>
    <property type="match status" value="1"/>
</dbReference>
<dbReference type="Proteomes" id="UP000887575">
    <property type="component" value="Unassembled WGS sequence"/>
</dbReference>
<keyword evidence="2 5" id="KW-0812">Transmembrane</keyword>
<evidence type="ECO:0000313" key="7">
    <source>
        <dbReference type="WBParaSite" id="MBELARI_LOCUS5589"/>
    </source>
</evidence>
<feature type="transmembrane region" description="Helical" evidence="5">
    <location>
        <begin position="313"/>
        <end position="331"/>
    </location>
</feature>
<feature type="transmembrane region" description="Helical" evidence="5">
    <location>
        <begin position="429"/>
        <end position="452"/>
    </location>
</feature>
<evidence type="ECO:0000256" key="5">
    <source>
        <dbReference type="SAM" id="Phobius"/>
    </source>
</evidence>
<evidence type="ECO:0000256" key="4">
    <source>
        <dbReference type="ARBA" id="ARBA00023136"/>
    </source>
</evidence>
<reference evidence="7" key="1">
    <citation type="submission" date="2024-02" db="UniProtKB">
        <authorList>
            <consortium name="WormBaseParasite"/>
        </authorList>
    </citation>
    <scope>IDENTIFICATION</scope>
</reference>
<dbReference type="Pfam" id="PF07690">
    <property type="entry name" value="MFS_1"/>
    <property type="match status" value="1"/>
</dbReference>
<keyword evidence="3 5" id="KW-1133">Transmembrane helix</keyword>
<feature type="transmembrane region" description="Helical" evidence="5">
    <location>
        <begin position="464"/>
        <end position="482"/>
    </location>
</feature>
<dbReference type="AlphaFoldDB" id="A0AAF3FFJ1"/>
<protein>
    <recommendedName>
        <fullName evidence="8">Major facilitator superfamily (MFS) profile domain-containing protein</fullName>
    </recommendedName>
</protein>
<dbReference type="PANTHER" id="PTHR24064">
    <property type="entry name" value="SOLUTE CARRIER FAMILY 22 MEMBER"/>
    <property type="match status" value="1"/>
</dbReference>
<evidence type="ECO:0000313" key="6">
    <source>
        <dbReference type="Proteomes" id="UP000887575"/>
    </source>
</evidence>
<sequence>MDSTQLERSKRDYPTPLVDPLICDPNKIVEGYGFWGRYQWWTAVQCNFIMLFYAANIHLLPFITGSAKTMCQLPNSTRINLTGCSYETKNGKEFCGDTNGSIILQQISPEPISSIMTKCFYIRSDHLSTDFLLFGRSLRKEARLFNNSLWNIIGNFACAAAPGFWFFVVLRFVVGALSDSYYTIGANYVCELTTESQRSFAGLIGTTFWAIGILYVGGLAQAVYNWRLLYLYMTLPSILCFFMIFTLPESPHWAIRHHKRSRIASYIAASNRWNCKRLNLTACLRDDPNEHRPKVNSLKAILLMLKSCQMWKIILIGGLMSCMMNFTYFAISLEAIDLSEDHFTAYMLNGVTDLPGAAMCIPLLHFFGRKWVTIFSGIFCGLALAAAPFPAEWFGVNALKVALILLAKFFNTIAQTVIPVWFPEMLPTTVRVLGFAIINFPHCIGQFIAPFFRHVHFPWAPLKYVVVGIACVLCSILCSLLSDTKGKDMPGDVHEVTQTTKSITQENEKDDLTSFTAAE</sequence>
<evidence type="ECO:0000256" key="1">
    <source>
        <dbReference type="ARBA" id="ARBA00004141"/>
    </source>
</evidence>
<feature type="transmembrane region" description="Helical" evidence="5">
    <location>
        <begin position="200"/>
        <end position="223"/>
    </location>
</feature>
<proteinExistence type="predicted"/>
<dbReference type="GO" id="GO:0022857">
    <property type="term" value="F:transmembrane transporter activity"/>
    <property type="evidence" value="ECO:0007669"/>
    <property type="project" value="InterPro"/>
</dbReference>